<dbReference type="Gene3D" id="3.40.630.70">
    <property type="entry name" value="Leucyl/phenylalanyl-tRNA-protein transferase, C-terminal domain"/>
    <property type="match status" value="1"/>
</dbReference>
<evidence type="ECO:0000313" key="2">
    <source>
        <dbReference type="Proteomes" id="UP000023152"/>
    </source>
</evidence>
<dbReference type="GO" id="GO:0030163">
    <property type="term" value="P:protein catabolic process"/>
    <property type="evidence" value="ECO:0007669"/>
    <property type="project" value="InterPro"/>
</dbReference>
<dbReference type="OrthoDB" id="2122564at2759"/>
<protein>
    <submittedName>
        <fullName evidence="1">Uncharacterized protein</fullName>
    </submittedName>
</protein>
<dbReference type="InterPro" id="IPR042203">
    <property type="entry name" value="Leu/Phe-tRNA_Trfase_C"/>
</dbReference>
<sequence length="170" mass="19393">MIDILADMTEHYPCRQGETLQLVVFELWEKSNPSELAAASFGYLVGSILHDYTFITNKKDKRSAGNLLTKTIGHLLQECGYDLWYWGFKLDYMAAEYENAKYNGKELSQGEFWDVLKHSLSHHTNDKKEVINCQGVPVKDVTKFIADGSALVQPLPQWLESLKSKDKTTD</sequence>
<name>X6NUB3_RETFI</name>
<dbReference type="PANTHER" id="PTHR30098:SF7">
    <property type="entry name" value="LEUCYL_PHENYLALANYL-TRNA PROTEIN TRANSFERASE"/>
    <property type="match status" value="1"/>
</dbReference>
<comment type="caution">
    <text evidence="1">The sequence shown here is derived from an EMBL/GenBank/DDBJ whole genome shotgun (WGS) entry which is preliminary data.</text>
</comment>
<organism evidence="1 2">
    <name type="scientific">Reticulomyxa filosa</name>
    <dbReference type="NCBI Taxonomy" id="46433"/>
    <lineage>
        <taxon>Eukaryota</taxon>
        <taxon>Sar</taxon>
        <taxon>Rhizaria</taxon>
        <taxon>Retaria</taxon>
        <taxon>Foraminifera</taxon>
        <taxon>Monothalamids</taxon>
        <taxon>Reticulomyxidae</taxon>
        <taxon>Reticulomyxa</taxon>
    </lineage>
</organism>
<dbReference type="PANTHER" id="PTHR30098">
    <property type="entry name" value="LEUCYL/PHENYLALANYL-TRNA--PROTEIN TRANSFERASE"/>
    <property type="match status" value="1"/>
</dbReference>
<dbReference type="GO" id="GO:0008914">
    <property type="term" value="F:leucyl-tRNA--protein transferase activity"/>
    <property type="evidence" value="ECO:0007669"/>
    <property type="project" value="InterPro"/>
</dbReference>
<dbReference type="EMBL" id="ASPP01006008">
    <property type="protein sequence ID" value="ETO29518.1"/>
    <property type="molecule type" value="Genomic_DNA"/>
</dbReference>
<reference evidence="1 2" key="1">
    <citation type="journal article" date="2013" name="Curr. Biol.">
        <title>The Genome of the Foraminiferan Reticulomyxa filosa.</title>
        <authorList>
            <person name="Glockner G."/>
            <person name="Hulsmann N."/>
            <person name="Schleicher M."/>
            <person name="Noegel A.A."/>
            <person name="Eichinger L."/>
            <person name="Gallinger C."/>
            <person name="Pawlowski J."/>
            <person name="Sierra R."/>
            <person name="Euteneuer U."/>
            <person name="Pillet L."/>
            <person name="Moustafa A."/>
            <person name="Platzer M."/>
            <person name="Groth M."/>
            <person name="Szafranski K."/>
            <person name="Schliwa M."/>
        </authorList>
    </citation>
    <scope>NUCLEOTIDE SEQUENCE [LARGE SCALE GENOMIC DNA]</scope>
</reference>
<proteinExistence type="predicted"/>
<dbReference type="GO" id="GO:0005737">
    <property type="term" value="C:cytoplasm"/>
    <property type="evidence" value="ECO:0007669"/>
    <property type="project" value="TreeGrafter"/>
</dbReference>
<evidence type="ECO:0000313" key="1">
    <source>
        <dbReference type="EMBL" id="ETO29518.1"/>
    </source>
</evidence>
<dbReference type="Proteomes" id="UP000023152">
    <property type="component" value="Unassembled WGS sequence"/>
</dbReference>
<accession>X6NUB3</accession>
<dbReference type="InterPro" id="IPR004616">
    <property type="entry name" value="Leu/Phe-tRNA_Trfase"/>
</dbReference>
<keyword evidence="2" id="KW-1185">Reference proteome</keyword>
<gene>
    <name evidence="1" type="ORF">RFI_07599</name>
</gene>
<dbReference type="AlphaFoldDB" id="X6NUB3"/>